<dbReference type="EMBL" id="JAHXZJ010001492">
    <property type="protein sequence ID" value="KAH0552588.1"/>
    <property type="molecule type" value="Genomic_DNA"/>
</dbReference>
<accession>A0AAV7IHU5</accession>
<dbReference type="Proteomes" id="UP000826195">
    <property type="component" value="Unassembled WGS sequence"/>
</dbReference>
<reference evidence="1 2" key="1">
    <citation type="journal article" date="2021" name="J. Hered.">
        <title>A chromosome-level genome assembly of the parasitoid wasp, Cotesia glomerata (Hymenoptera: Braconidae).</title>
        <authorList>
            <person name="Pinto B.J."/>
            <person name="Weis J.J."/>
            <person name="Gamble T."/>
            <person name="Ode P.J."/>
            <person name="Paul R."/>
            <person name="Zaspel J.M."/>
        </authorList>
    </citation>
    <scope>NUCLEOTIDE SEQUENCE [LARGE SCALE GENOMIC DNA]</scope>
    <source>
        <strain evidence="1">CgM1</strain>
    </source>
</reference>
<organism evidence="1 2">
    <name type="scientific">Cotesia glomerata</name>
    <name type="common">Lepidopteran parasitic wasp</name>
    <name type="synonym">Apanteles glomeratus</name>
    <dbReference type="NCBI Taxonomy" id="32391"/>
    <lineage>
        <taxon>Eukaryota</taxon>
        <taxon>Metazoa</taxon>
        <taxon>Ecdysozoa</taxon>
        <taxon>Arthropoda</taxon>
        <taxon>Hexapoda</taxon>
        <taxon>Insecta</taxon>
        <taxon>Pterygota</taxon>
        <taxon>Neoptera</taxon>
        <taxon>Endopterygota</taxon>
        <taxon>Hymenoptera</taxon>
        <taxon>Apocrita</taxon>
        <taxon>Ichneumonoidea</taxon>
        <taxon>Braconidae</taxon>
        <taxon>Microgastrinae</taxon>
        <taxon>Cotesia</taxon>
    </lineage>
</organism>
<name>A0AAV7IHU5_COTGL</name>
<dbReference type="PANTHER" id="PTHR36693">
    <property type="entry name" value="GH02722P"/>
    <property type="match status" value="1"/>
</dbReference>
<comment type="caution">
    <text evidence="1">The sequence shown here is derived from an EMBL/GenBank/DDBJ whole genome shotgun (WGS) entry which is preliminary data.</text>
</comment>
<dbReference type="PANTHER" id="PTHR36693:SF1">
    <property type="entry name" value="GH02722P"/>
    <property type="match status" value="1"/>
</dbReference>
<sequence length="248" mass="28536">MDVHLVIYTKKFIFDNLLISPNRVIDYKKSPKHEKSLAIQSSTTIILVPMNTKGFSGYAGSGYVTLMKNSLLYRSSALKLYADLILPEIIPHEKIMNFTGIFLMKLKMPRKQFLDYIWNDIITSMVLERREISYAMSWLSTLGGAFSAMGDQFCHCAKIAGKISIHQFKLAMRLGDPSVIACCKLYVCLSLIQQEKYDWPKIIIPRIYKNSKTSKDENLGRMCQGIWAKLKYCYSLNKKKKKKLVYIS</sequence>
<protein>
    <submittedName>
        <fullName evidence="1">Uncharacterized protein</fullName>
    </submittedName>
</protein>
<evidence type="ECO:0000313" key="1">
    <source>
        <dbReference type="EMBL" id="KAH0552588.1"/>
    </source>
</evidence>
<evidence type="ECO:0000313" key="2">
    <source>
        <dbReference type="Proteomes" id="UP000826195"/>
    </source>
</evidence>
<dbReference type="Pfam" id="PF16065">
    <property type="entry name" value="DUF4807"/>
    <property type="match status" value="1"/>
</dbReference>
<dbReference type="AlphaFoldDB" id="A0AAV7IHU5"/>
<keyword evidence="2" id="KW-1185">Reference proteome</keyword>
<dbReference type="InterPro" id="IPR032072">
    <property type="entry name" value="DUF4807"/>
</dbReference>
<proteinExistence type="predicted"/>
<gene>
    <name evidence="1" type="ORF">KQX54_012988</name>
</gene>